<dbReference type="PANTHER" id="PTHR45702:SF6">
    <property type="entry name" value="DISINTEGRIN AND METALLOPROTEINASE DOMAIN-CONTAINING PROTEIN 17"/>
    <property type="match status" value="1"/>
</dbReference>
<dbReference type="GO" id="GO:0007219">
    <property type="term" value="P:Notch signaling pathway"/>
    <property type="evidence" value="ECO:0007669"/>
    <property type="project" value="TreeGrafter"/>
</dbReference>
<dbReference type="GO" id="GO:0004222">
    <property type="term" value="F:metalloendopeptidase activity"/>
    <property type="evidence" value="ECO:0007669"/>
    <property type="project" value="InterPro"/>
</dbReference>
<dbReference type="EnsemblMetazoa" id="XM_020003517.1">
    <property type="protein sequence ID" value="XP_019859076.1"/>
    <property type="gene ID" value="LOC109587274"/>
</dbReference>
<protein>
    <recommendedName>
        <fullName evidence="2">Peptidase M12B domain-containing protein</fullName>
    </recommendedName>
</protein>
<dbReference type="InterPro" id="IPR024079">
    <property type="entry name" value="MetalloPept_cat_dom_sf"/>
</dbReference>
<evidence type="ECO:0000313" key="4">
    <source>
        <dbReference type="Proteomes" id="UP000007879"/>
    </source>
</evidence>
<organism evidence="3 4">
    <name type="scientific">Amphimedon queenslandica</name>
    <name type="common">Sponge</name>
    <dbReference type="NCBI Taxonomy" id="400682"/>
    <lineage>
        <taxon>Eukaryota</taxon>
        <taxon>Metazoa</taxon>
        <taxon>Porifera</taxon>
        <taxon>Demospongiae</taxon>
        <taxon>Heteroscleromorpha</taxon>
        <taxon>Haplosclerida</taxon>
        <taxon>Niphatidae</taxon>
        <taxon>Amphimedon</taxon>
    </lineage>
</organism>
<dbReference type="GO" id="GO:0006509">
    <property type="term" value="P:membrane protein ectodomain proteolysis"/>
    <property type="evidence" value="ECO:0007669"/>
    <property type="project" value="TreeGrafter"/>
</dbReference>
<dbReference type="Proteomes" id="UP000007879">
    <property type="component" value="Unassembled WGS sequence"/>
</dbReference>
<dbReference type="SUPFAM" id="SSF55486">
    <property type="entry name" value="Metalloproteases ('zincins'), catalytic domain"/>
    <property type="match status" value="1"/>
</dbReference>
<reference evidence="3" key="2">
    <citation type="submission" date="2024-06" db="UniProtKB">
        <authorList>
            <consortium name="EnsemblMetazoa"/>
        </authorList>
    </citation>
    <scope>IDENTIFICATION</scope>
</reference>
<dbReference type="Gene3D" id="3.40.390.10">
    <property type="entry name" value="Collagenase (Catalytic Domain)"/>
    <property type="match status" value="1"/>
</dbReference>
<dbReference type="InterPro" id="IPR036436">
    <property type="entry name" value="Disintegrin_dom_sf"/>
</dbReference>
<feature type="domain" description="Peptidase M12B" evidence="2">
    <location>
        <begin position="1"/>
        <end position="134"/>
    </location>
</feature>
<dbReference type="PANTHER" id="PTHR45702">
    <property type="entry name" value="ADAM10/ADAM17 METALLOPEPTIDASE FAMILY MEMBER"/>
    <property type="match status" value="1"/>
</dbReference>
<dbReference type="GO" id="GO:0005886">
    <property type="term" value="C:plasma membrane"/>
    <property type="evidence" value="ECO:0007669"/>
    <property type="project" value="TreeGrafter"/>
</dbReference>
<evidence type="ECO:0000313" key="3">
    <source>
        <dbReference type="EnsemblMetazoa" id="XP_019859076.1"/>
    </source>
</evidence>
<evidence type="ECO:0000256" key="1">
    <source>
        <dbReference type="PROSITE-ProRule" id="PRU00276"/>
    </source>
</evidence>
<name>A0AAN0JQH2_AMPQE</name>
<accession>A0AAN0JQH2</accession>
<dbReference type="RefSeq" id="XP_019859076.1">
    <property type="nucleotide sequence ID" value="XM_020003517.1"/>
</dbReference>
<evidence type="ECO:0000259" key="2">
    <source>
        <dbReference type="PROSITE" id="PS50215"/>
    </source>
</evidence>
<dbReference type="InterPro" id="IPR001590">
    <property type="entry name" value="Peptidase_M12B"/>
</dbReference>
<feature type="disulfide bond" evidence="1">
    <location>
        <begin position="99"/>
        <end position="123"/>
    </location>
</feature>
<dbReference type="Gene3D" id="4.10.70.10">
    <property type="entry name" value="Disintegrin domain"/>
    <property type="match status" value="1"/>
</dbReference>
<dbReference type="GeneID" id="109587274"/>
<dbReference type="PROSITE" id="PS50215">
    <property type="entry name" value="ADAM_MEPRO"/>
    <property type="match status" value="1"/>
</dbReference>
<dbReference type="AlphaFoldDB" id="A0AAN0JQH2"/>
<dbReference type="Pfam" id="PF13574">
    <property type="entry name" value="Reprolysin_2"/>
    <property type="match status" value="1"/>
</dbReference>
<sequence>RFSRGDWSSYCLAHLFTHRQFSSGKLGLAYIASPGVGETGGICSQRVIDSFTNDIVIYNTGVSVASTGKRLLLPHESELVIAHGHSWGSPHDPGTDTNCRLRYLMNEFIQDNSEGTHQEFSPCSRISIGRVLANKATCFQGRSNSNCGNYMIDDDEECDGGRLTVDDQDSCCASNCKLRKGSNCRYLVYMYLLNNSLCHSV</sequence>
<proteinExistence type="predicted"/>
<reference evidence="4" key="1">
    <citation type="journal article" date="2010" name="Nature">
        <title>The Amphimedon queenslandica genome and the evolution of animal complexity.</title>
        <authorList>
            <person name="Srivastava M."/>
            <person name="Simakov O."/>
            <person name="Chapman J."/>
            <person name="Fahey B."/>
            <person name="Gauthier M.E."/>
            <person name="Mitros T."/>
            <person name="Richards G.S."/>
            <person name="Conaco C."/>
            <person name="Dacre M."/>
            <person name="Hellsten U."/>
            <person name="Larroux C."/>
            <person name="Putnam N.H."/>
            <person name="Stanke M."/>
            <person name="Adamska M."/>
            <person name="Darling A."/>
            <person name="Degnan S.M."/>
            <person name="Oakley T.H."/>
            <person name="Plachetzki D.C."/>
            <person name="Zhai Y."/>
            <person name="Adamski M."/>
            <person name="Calcino A."/>
            <person name="Cummins S.F."/>
            <person name="Goodstein D.M."/>
            <person name="Harris C."/>
            <person name="Jackson D.J."/>
            <person name="Leys S.P."/>
            <person name="Shu S."/>
            <person name="Woodcroft B.J."/>
            <person name="Vervoort M."/>
            <person name="Kosik K.S."/>
            <person name="Manning G."/>
            <person name="Degnan B.M."/>
            <person name="Rokhsar D.S."/>
        </authorList>
    </citation>
    <scope>NUCLEOTIDE SEQUENCE [LARGE SCALE GENOMIC DNA]</scope>
</reference>
<dbReference type="InterPro" id="IPR051489">
    <property type="entry name" value="ADAM_Metalloproteinase"/>
</dbReference>
<keyword evidence="1" id="KW-1015">Disulfide bond</keyword>
<dbReference type="KEGG" id="aqu:109587274"/>
<keyword evidence="4" id="KW-1185">Reference proteome</keyword>
<comment type="caution">
    <text evidence="1">Lacks conserved residue(s) required for the propagation of feature annotation.</text>
</comment>